<keyword evidence="5 9" id="KW-1133">Transmembrane helix</keyword>
<evidence type="ECO:0000256" key="6">
    <source>
        <dbReference type="ARBA" id="ARBA00023136"/>
    </source>
</evidence>
<evidence type="ECO:0000259" key="10">
    <source>
        <dbReference type="PROSITE" id="PS50850"/>
    </source>
</evidence>
<evidence type="ECO:0000256" key="3">
    <source>
        <dbReference type="ARBA" id="ARBA00022475"/>
    </source>
</evidence>
<evidence type="ECO:0000256" key="9">
    <source>
        <dbReference type="SAM" id="Phobius"/>
    </source>
</evidence>
<dbReference type="PROSITE" id="PS50850">
    <property type="entry name" value="MFS"/>
    <property type="match status" value="1"/>
</dbReference>
<feature type="transmembrane region" description="Helical" evidence="9">
    <location>
        <begin position="342"/>
        <end position="364"/>
    </location>
</feature>
<feature type="transmembrane region" description="Helical" evidence="9">
    <location>
        <begin position="115"/>
        <end position="136"/>
    </location>
</feature>
<evidence type="ECO:0000256" key="7">
    <source>
        <dbReference type="ARBA" id="ARBA00023251"/>
    </source>
</evidence>
<dbReference type="GO" id="GO:0005886">
    <property type="term" value="C:plasma membrane"/>
    <property type="evidence" value="ECO:0007669"/>
    <property type="project" value="UniProtKB-SubCell"/>
</dbReference>
<feature type="transmembrane region" description="Helical" evidence="9">
    <location>
        <begin position="376"/>
        <end position="400"/>
    </location>
</feature>
<dbReference type="EMBL" id="QOIM01000054">
    <property type="protein sequence ID" value="RCG13501.1"/>
    <property type="molecule type" value="Genomic_DNA"/>
</dbReference>
<proteinExistence type="predicted"/>
<evidence type="ECO:0000313" key="12">
    <source>
        <dbReference type="Proteomes" id="UP000253507"/>
    </source>
</evidence>
<evidence type="ECO:0000256" key="1">
    <source>
        <dbReference type="ARBA" id="ARBA00004651"/>
    </source>
</evidence>
<evidence type="ECO:0000256" key="4">
    <source>
        <dbReference type="ARBA" id="ARBA00022692"/>
    </source>
</evidence>
<dbReference type="NCBIfam" id="TIGR00711">
    <property type="entry name" value="efflux_EmrB"/>
    <property type="match status" value="1"/>
</dbReference>
<dbReference type="InterPro" id="IPR011701">
    <property type="entry name" value="MFS"/>
</dbReference>
<evidence type="ECO:0000256" key="5">
    <source>
        <dbReference type="ARBA" id="ARBA00022989"/>
    </source>
</evidence>
<feature type="transmembrane region" description="Helical" evidence="9">
    <location>
        <begin position="210"/>
        <end position="228"/>
    </location>
</feature>
<dbReference type="GO" id="GO:0022857">
    <property type="term" value="F:transmembrane transporter activity"/>
    <property type="evidence" value="ECO:0007669"/>
    <property type="project" value="InterPro"/>
</dbReference>
<feature type="domain" description="Major facilitator superfamily (MFS) profile" evidence="10">
    <location>
        <begin position="24"/>
        <end position="477"/>
    </location>
</feature>
<evidence type="ECO:0000313" key="11">
    <source>
        <dbReference type="EMBL" id="RCG13501.1"/>
    </source>
</evidence>
<keyword evidence="7" id="KW-0046">Antibiotic resistance</keyword>
<accession>A0A367E665</accession>
<keyword evidence="2" id="KW-0813">Transport</keyword>
<keyword evidence="12" id="KW-1185">Reference proteome</keyword>
<keyword evidence="3" id="KW-1003">Cell membrane</keyword>
<comment type="subcellular location">
    <subcellularLocation>
        <location evidence="1">Cell membrane</location>
        <topology evidence="1">Multi-pass membrane protein</topology>
    </subcellularLocation>
</comment>
<keyword evidence="6 9" id="KW-0472">Membrane</keyword>
<dbReference type="RefSeq" id="WP_114019240.1">
    <property type="nucleotide sequence ID" value="NZ_QOIM01000054.1"/>
</dbReference>
<feature type="region of interest" description="Disordered" evidence="8">
    <location>
        <begin position="484"/>
        <end position="503"/>
    </location>
</feature>
<organism evidence="11 12">
    <name type="scientific">Streptomyces reniochalinae</name>
    <dbReference type="NCBI Taxonomy" id="2250578"/>
    <lineage>
        <taxon>Bacteria</taxon>
        <taxon>Bacillati</taxon>
        <taxon>Actinomycetota</taxon>
        <taxon>Actinomycetes</taxon>
        <taxon>Kitasatosporales</taxon>
        <taxon>Streptomycetaceae</taxon>
        <taxon>Streptomyces</taxon>
    </lineage>
</organism>
<feature type="transmembrane region" description="Helical" evidence="9">
    <location>
        <begin position="309"/>
        <end position="330"/>
    </location>
</feature>
<feature type="region of interest" description="Disordered" evidence="8">
    <location>
        <begin position="509"/>
        <end position="534"/>
    </location>
</feature>
<dbReference type="Gene3D" id="1.20.1250.20">
    <property type="entry name" value="MFS general substrate transporter like domains"/>
    <property type="match status" value="1"/>
</dbReference>
<feature type="transmembrane region" description="Helical" evidence="9">
    <location>
        <begin position="58"/>
        <end position="78"/>
    </location>
</feature>
<dbReference type="InterPro" id="IPR020846">
    <property type="entry name" value="MFS_dom"/>
</dbReference>
<evidence type="ECO:0000256" key="8">
    <source>
        <dbReference type="SAM" id="MobiDB-lite"/>
    </source>
</evidence>
<dbReference type="Gene3D" id="1.20.1720.10">
    <property type="entry name" value="Multidrug resistance protein D"/>
    <property type="match status" value="1"/>
</dbReference>
<comment type="caution">
    <text evidence="11">The sequence shown here is derived from an EMBL/GenBank/DDBJ whole genome shotgun (WGS) entry which is preliminary data.</text>
</comment>
<feature type="transmembrane region" description="Helical" evidence="9">
    <location>
        <begin position="450"/>
        <end position="471"/>
    </location>
</feature>
<feature type="transmembrane region" description="Helical" evidence="9">
    <location>
        <begin position="148"/>
        <end position="171"/>
    </location>
</feature>
<name>A0A367E665_9ACTN</name>
<sequence length="534" mass="53584">MNAPEGSAPAAGTVAYRSAEGRWLLTATVLGSAMGFLDATVVNVALPAIGRDVHADVSALQWVLDGYLLTLAALILLGGSLADRYGRRRVFTLGVGCFVVPSVLCAAAPDAGVLILARALQGIGAALLTPGSLALIQASYRSADRARAIGTWSALTGVASALGPILGGWLIDAFSWRWIFLLNVPIGLVVVAVTARHVPESRAPGATGRLDVRGAALVTAGLGGVTYALIEGPRGESPGWVTALALLAGLAALAGFVRTERRAERPMLPPGVFRAGQFLSANAVTFVVYAALGGVFFLLVVFLQTSLGYSPLAAGAASLPVTLLMLALSSRAGALAQRVGPRLPLSVGPLLLAAGMLLMLRIGVDDGGGPAGYATSVLPAVLVFGLGLATTVAPVTATALAAAPSGHSGIASGVNNAVSRLAQLAAVAALPLLAGIGGRDFQDPDALADGFHTAMLITAALAVAGGLLALATIRRDVLETAAEPAAGSVEEPGTGEAAGCPYECPVAGTPLRAELSPGEPPPGRGHPATRPPGE</sequence>
<dbReference type="AlphaFoldDB" id="A0A367E665"/>
<gene>
    <name evidence="11" type="ORF">DQ392_32155</name>
</gene>
<protein>
    <submittedName>
        <fullName evidence="11">MFS transporter</fullName>
    </submittedName>
</protein>
<dbReference type="GO" id="GO:0046677">
    <property type="term" value="P:response to antibiotic"/>
    <property type="evidence" value="ECO:0007669"/>
    <property type="project" value="UniProtKB-KW"/>
</dbReference>
<reference evidence="11 12" key="1">
    <citation type="submission" date="2018-06" db="EMBL/GenBank/DDBJ databases">
        <title>Streptomyces reniochalinae sp. nov. and Streptomyces diacarnus sp. nov. from marine sponges.</title>
        <authorList>
            <person name="Li L."/>
        </authorList>
    </citation>
    <scope>NUCLEOTIDE SEQUENCE [LARGE SCALE GENOMIC DNA]</scope>
    <source>
        <strain evidence="11 12">LHW50302</strain>
    </source>
</reference>
<dbReference type="InterPro" id="IPR036259">
    <property type="entry name" value="MFS_trans_sf"/>
</dbReference>
<feature type="transmembrane region" description="Helical" evidence="9">
    <location>
        <begin position="23"/>
        <end position="46"/>
    </location>
</feature>
<dbReference type="InterPro" id="IPR004638">
    <property type="entry name" value="EmrB-like"/>
</dbReference>
<dbReference type="Proteomes" id="UP000253507">
    <property type="component" value="Unassembled WGS sequence"/>
</dbReference>
<feature type="transmembrane region" description="Helical" evidence="9">
    <location>
        <begin position="90"/>
        <end position="109"/>
    </location>
</feature>
<feature type="transmembrane region" description="Helical" evidence="9">
    <location>
        <begin position="240"/>
        <end position="257"/>
    </location>
</feature>
<feature type="transmembrane region" description="Helical" evidence="9">
    <location>
        <begin position="177"/>
        <end position="198"/>
    </location>
</feature>
<dbReference type="PANTHER" id="PTHR42718">
    <property type="entry name" value="MAJOR FACILITATOR SUPERFAMILY MULTIDRUG TRANSPORTER MFSC"/>
    <property type="match status" value="1"/>
</dbReference>
<evidence type="ECO:0000256" key="2">
    <source>
        <dbReference type="ARBA" id="ARBA00022448"/>
    </source>
</evidence>
<dbReference type="CDD" id="cd17321">
    <property type="entry name" value="MFS_MMR_MDR_like"/>
    <property type="match status" value="1"/>
</dbReference>
<dbReference type="OrthoDB" id="7375466at2"/>
<feature type="transmembrane region" description="Helical" evidence="9">
    <location>
        <begin position="421"/>
        <end position="438"/>
    </location>
</feature>
<keyword evidence="4 9" id="KW-0812">Transmembrane</keyword>
<dbReference type="Pfam" id="PF07690">
    <property type="entry name" value="MFS_1"/>
    <property type="match status" value="1"/>
</dbReference>
<feature type="transmembrane region" description="Helical" evidence="9">
    <location>
        <begin position="278"/>
        <end position="303"/>
    </location>
</feature>
<dbReference type="PANTHER" id="PTHR42718:SF42">
    <property type="entry name" value="EXPORT PROTEIN"/>
    <property type="match status" value="1"/>
</dbReference>
<dbReference type="SUPFAM" id="SSF103473">
    <property type="entry name" value="MFS general substrate transporter"/>
    <property type="match status" value="1"/>
</dbReference>